<feature type="compositionally biased region" description="Polar residues" evidence="1">
    <location>
        <begin position="1"/>
        <end position="31"/>
    </location>
</feature>
<gene>
    <name evidence="2" type="ORF">JOQ06_009530</name>
</gene>
<reference evidence="2" key="1">
    <citation type="submission" date="2022-11" db="EMBL/GenBank/DDBJ databases">
        <title>Chromosome-level genome of Pogonophryne albipinna.</title>
        <authorList>
            <person name="Jo E."/>
        </authorList>
    </citation>
    <scope>NUCLEOTIDE SEQUENCE</scope>
    <source>
        <strain evidence="2">SGF0006</strain>
        <tissue evidence="2">Muscle</tissue>
    </source>
</reference>
<feature type="region of interest" description="Disordered" evidence="1">
    <location>
        <begin position="1"/>
        <end position="33"/>
    </location>
</feature>
<comment type="caution">
    <text evidence="2">The sequence shown here is derived from an EMBL/GenBank/DDBJ whole genome shotgun (WGS) entry which is preliminary data.</text>
</comment>
<dbReference type="Proteomes" id="UP001219934">
    <property type="component" value="Unassembled WGS sequence"/>
</dbReference>
<feature type="non-terminal residue" evidence="2">
    <location>
        <position position="1"/>
    </location>
</feature>
<dbReference type="EMBL" id="JAPTMU010000002">
    <property type="protein sequence ID" value="KAJ4947495.1"/>
    <property type="molecule type" value="Genomic_DNA"/>
</dbReference>
<evidence type="ECO:0000313" key="3">
    <source>
        <dbReference type="Proteomes" id="UP001219934"/>
    </source>
</evidence>
<sequence>MEEPSATSSQMTPWQNQPTSSAGPSRPANSTEDWKTILDPARAARLYRETMLDIHASGKPLHLHVNLGDSISDQEMSFIAFYKARNVEWANAMQCRLEGDHAIGEGVNRYWFSRVMQKLKEGFNLNFGRLEGNSKLSAAEKESVNNLCLAWDLPVMSNDKRRWLFERLLYHAVIGRAMRQIKQIRKELTDTMLWPLINQRPDAAPIIFPQESSAVLTPEVNTSNKTASSDELKELVKFWVGWEAPSSTLTVECCLLLRAQQMACLRNSDPMVWIIRQATVLPVKMREAAEDLRQSVKPKPDVK</sequence>
<accession>A0AAD6BNI1</accession>
<evidence type="ECO:0000256" key="1">
    <source>
        <dbReference type="SAM" id="MobiDB-lite"/>
    </source>
</evidence>
<evidence type="ECO:0000313" key="2">
    <source>
        <dbReference type="EMBL" id="KAJ4947495.1"/>
    </source>
</evidence>
<organism evidence="2 3">
    <name type="scientific">Pogonophryne albipinna</name>
    <dbReference type="NCBI Taxonomy" id="1090488"/>
    <lineage>
        <taxon>Eukaryota</taxon>
        <taxon>Metazoa</taxon>
        <taxon>Chordata</taxon>
        <taxon>Craniata</taxon>
        <taxon>Vertebrata</taxon>
        <taxon>Euteleostomi</taxon>
        <taxon>Actinopterygii</taxon>
        <taxon>Neopterygii</taxon>
        <taxon>Teleostei</taxon>
        <taxon>Neoteleostei</taxon>
        <taxon>Acanthomorphata</taxon>
        <taxon>Eupercaria</taxon>
        <taxon>Perciformes</taxon>
        <taxon>Notothenioidei</taxon>
        <taxon>Pogonophryne</taxon>
    </lineage>
</organism>
<protein>
    <submittedName>
        <fullName evidence="2">Uncharacterized protein</fullName>
    </submittedName>
</protein>
<name>A0AAD6BNI1_9TELE</name>
<keyword evidence="3" id="KW-1185">Reference proteome</keyword>
<dbReference type="AlphaFoldDB" id="A0AAD6BNI1"/>
<proteinExistence type="predicted"/>